<keyword evidence="9" id="KW-0294">Fucose metabolism</keyword>
<sequence>MAELRHSTAARASNSPAKRDSDASAASSPFLASPSARGSRGGGGDGDDGKDTHRSSPLLPHQHHKRVHLLTSPFRSLLALEDPRSPAASSSYRILLALLALLLAAGIFCAPLLWSRLSTPYLCHKEGITLHCPEVRRRNPFHYGRIHVLPLHLGSPVQSDVVMSPQASPPFMLLEHNNIAYDIHFFLALYCTQSLRICNAVAIAKIMSATLILPVLKQDQIWKDQTKFEDIFDVDHFINYLKDDVRIVRDIPDWFTEKDELFTSIKRTVKNIPKYASAQFYIDNVLPRIKEKKIMSIKPFVDRLGYDNVPMEINRLRCRVNYHALKFLPHIEEMADKLVARMRNRTGSVNPYMALHLRFEKGMVGLSFCDFAGTREEKAMMAAYRQKEWPRRYKNGSHLWPLALQKRKEGRCPLEPGEIAVILRALGYTSGTQIYVASGQVYGGKNRVAPLRNMFPNLVTKEELASAEEMAPFRRHVTSLAALDFLVCLRSDVFVMTHGGNFAKLIIGARRYAGHRLKSVKPDKGLMSKSLGDPDMGWASFAEDVVVSHRTRTGLPEPTFPSYDLWENPLTPCMCRA</sequence>
<keyword evidence="8" id="KW-0325">Glycoprotein</keyword>
<evidence type="ECO:0000256" key="12">
    <source>
        <dbReference type="SAM" id="MobiDB-lite"/>
    </source>
</evidence>
<dbReference type="Pfam" id="PF10250">
    <property type="entry name" value="O-FucT"/>
    <property type="match status" value="1"/>
</dbReference>
<evidence type="ECO:0000256" key="10">
    <source>
        <dbReference type="ARBA" id="ARBA00023277"/>
    </source>
</evidence>
<dbReference type="InterPro" id="IPR019378">
    <property type="entry name" value="GDP-Fuc_O-FucTrfase"/>
</dbReference>
<dbReference type="AlphaFoldDB" id="A0A3L6RMW6"/>
<dbReference type="GO" id="GO:0006004">
    <property type="term" value="P:fucose metabolic process"/>
    <property type="evidence" value="ECO:0007669"/>
    <property type="project" value="UniProtKB-KW"/>
</dbReference>
<dbReference type="PANTHER" id="PTHR31933">
    <property type="entry name" value="O-FUCOSYLTRANSFERASE 2-RELATED"/>
    <property type="match status" value="1"/>
</dbReference>
<dbReference type="Proteomes" id="UP000275267">
    <property type="component" value="Unassembled WGS sequence"/>
</dbReference>
<keyword evidence="10" id="KW-0119">Carbohydrate metabolism</keyword>
<comment type="caution">
    <text evidence="14">The sequence shown here is derived from an EMBL/GenBank/DDBJ whole genome shotgun (WGS) entry which is preliminary data.</text>
</comment>
<dbReference type="CDD" id="cd11299">
    <property type="entry name" value="O-FucT_plant"/>
    <property type="match status" value="1"/>
</dbReference>
<evidence type="ECO:0000256" key="6">
    <source>
        <dbReference type="ARBA" id="ARBA00022989"/>
    </source>
</evidence>
<keyword evidence="15" id="KW-1185">Reference proteome</keyword>
<evidence type="ECO:0000256" key="13">
    <source>
        <dbReference type="SAM" id="Phobius"/>
    </source>
</evidence>
<comment type="subcellular location">
    <subcellularLocation>
        <location evidence="1">Membrane</location>
        <topology evidence="1">Single-pass membrane protein</topology>
    </subcellularLocation>
</comment>
<dbReference type="InterPro" id="IPR024709">
    <property type="entry name" value="FucosylTrfase_pln"/>
</dbReference>
<evidence type="ECO:0000256" key="8">
    <source>
        <dbReference type="ARBA" id="ARBA00023180"/>
    </source>
</evidence>
<organism evidence="14 15">
    <name type="scientific">Panicum miliaceum</name>
    <name type="common">Proso millet</name>
    <name type="synonym">Broomcorn millet</name>
    <dbReference type="NCBI Taxonomy" id="4540"/>
    <lineage>
        <taxon>Eukaryota</taxon>
        <taxon>Viridiplantae</taxon>
        <taxon>Streptophyta</taxon>
        <taxon>Embryophyta</taxon>
        <taxon>Tracheophyta</taxon>
        <taxon>Spermatophyta</taxon>
        <taxon>Magnoliopsida</taxon>
        <taxon>Liliopsida</taxon>
        <taxon>Poales</taxon>
        <taxon>Poaceae</taxon>
        <taxon>PACMAD clade</taxon>
        <taxon>Panicoideae</taxon>
        <taxon>Panicodae</taxon>
        <taxon>Paniceae</taxon>
        <taxon>Panicinae</taxon>
        <taxon>Panicum</taxon>
        <taxon>Panicum sect. Panicum</taxon>
    </lineage>
</organism>
<evidence type="ECO:0000256" key="1">
    <source>
        <dbReference type="ARBA" id="ARBA00004167"/>
    </source>
</evidence>
<keyword evidence="4" id="KW-0808">Transferase</keyword>
<gene>
    <name evidence="14" type="ORF">C2845_PM11G14870</name>
</gene>
<keyword evidence="7 13" id="KW-0472">Membrane</keyword>
<evidence type="ECO:0000256" key="9">
    <source>
        <dbReference type="ARBA" id="ARBA00023253"/>
    </source>
</evidence>
<comment type="similarity">
    <text evidence="2">Belongs to the glycosyltransferase GT106 family.</text>
</comment>
<dbReference type="GO" id="GO:0016757">
    <property type="term" value="F:glycosyltransferase activity"/>
    <property type="evidence" value="ECO:0007669"/>
    <property type="project" value="UniProtKB-KW"/>
</dbReference>
<name>A0A3L6RMW6_PANMI</name>
<evidence type="ECO:0000256" key="7">
    <source>
        <dbReference type="ARBA" id="ARBA00023136"/>
    </source>
</evidence>
<dbReference type="InterPro" id="IPR052272">
    <property type="entry name" value="GT106_glycosyltransferase"/>
</dbReference>
<evidence type="ECO:0000313" key="14">
    <source>
        <dbReference type="EMBL" id="RLN06955.1"/>
    </source>
</evidence>
<dbReference type="STRING" id="4540.A0A3L6RMW6"/>
<dbReference type="PANTHER" id="PTHR31933:SF1">
    <property type="entry name" value="PROTEIN PECTIC ARABINOGALACTAN SYNTHESIS-RELATED"/>
    <property type="match status" value="1"/>
</dbReference>
<feature type="transmembrane region" description="Helical" evidence="13">
    <location>
        <begin position="94"/>
        <end position="114"/>
    </location>
</feature>
<evidence type="ECO:0000256" key="4">
    <source>
        <dbReference type="ARBA" id="ARBA00022679"/>
    </source>
</evidence>
<feature type="compositionally biased region" description="Low complexity" evidence="12">
    <location>
        <begin position="23"/>
        <end position="36"/>
    </location>
</feature>
<evidence type="ECO:0000256" key="11">
    <source>
        <dbReference type="ARBA" id="ARBA00030350"/>
    </source>
</evidence>
<proteinExistence type="inferred from homology"/>
<evidence type="ECO:0000256" key="3">
    <source>
        <dbReference type="ARBA" id="ARBA00022676"/>
    </source>
</evidence>
<protein>
    <recommendedName>
        <fullName evidence="11">O-fucosyltransferase family protein</fullName>
    </recommendedName>
</protein>
<dbReference type="EMBL" id="PQIB02000007">
    <property type="protein sequence ID" value="RLN06955.1"/>
    <property type="molecule type" value="Genomic_DNA"/>
</dbReference>
<dbReference type="Gene3D" id="3.40.50.11350">
    <property type="match status" value="1"/>
</dbReference>
<feature type="region of interest" description="Disordered" evidence="12">
    <location>
        <begin position="1"/>
        <end position="64"/>
    </location>
</feature>
<reference evidence="15" key="1">
    <citation type="journal article" date="2019" name="Nat. Commun.">
        <title>The genome of broomcorn millet.</title>
        <authorList>
            <person name="Zou C."/>
            <person name="Miki D."/>
            <person name="Li D."/>
            <person name="Tang Q."/>
            <person name="Xiao L."/>
            <person name="Rajput S."/>
            <person name="Deng P."/>
            <person name="Jia W."/>
            <person name="Huang R."/>
            <person name="Zhang M."/>
            <person name="Sun Y."/>
            <person name="Hu J."/>
            <person name="Fu X."/>
            <person name="Schnable P.S."/>
            <person name="Li F."/>
            <person name="Zhang H."/>
            <person name="Feng B."/>
            <person name="Zhu X."/>
            <person name="Liu R."/>
            <person name="Schnable J.C."/>
            <person name="Zhu J.-K."/>
            <person name="Zhang H."/>
        </authorList>
    </citation>
    <scope>NUCLEOTIDE SEQUENCE [LARGE SCALE GENOMIC DNA]</scope>
</reference>
<keyword evidence="6 13" id="KW-1133">Transmembrane helix</keyword>
<keyword evidence="5 13" id="KW-0812">Transmembrane</keyword>
<dbReference type="OrthoDB" id="1882547at2759"/>
<accession>A0A3L6RMW6</accession>
<evidence type="ECO:0000256" key="2">
    <source>
        <dbReference type="ARBA" id="ARBA00007737"/>
    </source>
</evidence>
<keyword evidence="3" id="KW-0328">Glycosyltransferase</keyword>
<evidence type="ECO:0000313" key="15">
    <source>
        <dbReference type="Proteomes" id="UP000275267"/>
    </source>
</evidence>
<evidence type="ECO:0000256" key="5">
    <source>
        <dbReference type="ARBA" id="ARBA00022692"/>
    </source>
</evidence>
<dbReference type="GO" id="GO:0016020">
    <property type="term" value="C:membrane"/>
    <property type="evidence" value="ECO:0007669"/>
    <property type="project" value="UniProtKB-SubCell"/>
</dbReference>